<accession>A0A9N9T4F3</accession>
<name>A0A9N9T4F3_DIABA</name>
<keyword evidence="2" id="KW-1185">Reference proteome</keyword>
<dbReference type="PANTHER" id="PTHR46409:SF1">
    <property type="entry name" value="HTH PSQ-TYPE DOMAIN-CONTAINING PROTEIN"/>
    <property type="match status" value="1"/>
</dbReference>
<dbReference type="AlphaFoldDB" id="A0A9N9T4F3"/>
<evidence type="ECO:0000313" key="2">
    <source>
        <dbReference type="Proteomes" id="UP001153709"/>
    </source>
</evidence>
<dbReference type="OrthoDB" id="6617942at2759"/>
<proteinExistence type="predicted"/>
<dbReference type="PANTHER" id="PTHR46409">
    <property type="entry name" value="HTH PSQ-TYPE DOMAIN-CONTAINING PROTEIN"/>
    <property type="match status" value="1"/>
</dbReference>
<evidence type="ECO:0000313" key="1">
    <source>
        <dbReference type="EMBL" id="CAG9835428.1"/>
    </source>
</evidence>
<gene>
    <name evidence="1" type="ORF">DIABBA_LOCUS8621</name>
</gene>
<dbReference type="Proteomes" id="UP001153709">
    <property type="component" value="Chromosome 5"/>
</dbReference>
<sequence>MLADNRQYVREHALRRILKIRKTSNIGALRIFQVPTLNKDAHNYIDMIDWKTKTEPSLTMSISNEIITQAIIEPQLVENEILKNIRKGVSNLLQKQVLPSVHH</sequence>
<organism evidence="1 2">
    <name type="scientific">Diabrotica balteata</name>
    <name type="common">Banded cucumber beetle</name>
    <dbReference type="NCBI Taxonomy" id="107213"/>
    <lineage>
        <taxon>Eukaryota</taxon>
        <taxon>Metazoa</taxon>
        <taxon>Ecdysozoa</taxon>
        <taxon>Arthropoda</taxon>
        <taxon>Hexapoda</taxon>
        <taxon>Insecta</taxon>
        <taxon>Pterygota</taxon>
        <taxon>Neoptera</taxon>
        <taxon>Endopterygota</taxon>
        <taxon>Coleoptera</taxon>
        <taxon>Polyphaga</taxon>
        <taxon>Cucujiformia</taxon>
        <taxon>Chrysomeloidea</taxon>
        <taxon>Chrysomelidae</taxon>
        <taxon>Galerucinae</taxon>
        <taxon>Diabroticina</taxon>
        <taxon>Diabroticites</taxon>
        <taxon>Diabrotica</taxon>
    </lineage>
</organism>
<protein>
    <submittedName>
        <fullName evidence="1">Uncharacterized protein</fullName>
    </submittedName>
</protein>
<dbReference type="EMBL" id="OU898280">
    <property type="protein sequence ID" value="CAG9835428.1"/>
    <property type="molecule type" value="Genomic_DNA"/>
</dbReference>
<reference evidence="1" key="1">
    <citation type="submission" date="2022-01" db="EMBL/GenBank/DDBJ databases">
        <authorList>
            <person name="King R."/>
        </authorList>
    </citation>
    <scope>NUCLEOTIDE SEQUENCE</scope>
</reference>